<evidence type="ECO:0000256" key="3">
    <source>
        <dbReference type="ARBA" id="ARBA00023237"/>
    </source>
</evidence>
<keyword evidence="2" id="KW-0812">Transmembrane</keyword>
<accession>A0A7X5Y4T4</accession>
<evidence type="ECO:0000256" key="1">
    <source>
        <dbReference type="ARBA" id="ARBA00022452"/>
    </source>
</evidence>
<dbReference type="InterPro" id="IPR027282">
    <property type="entry name" value="TPS"/>
</dbReference>
<dbReference type="AlphaFoldDB" id="A0A7X5Y4T4"/>
<evidence type="ECO:0000259" key="4">
    <source>
        <dbReference type="Pfam" id="PF03865"/>
    </source>
</evidence>
<dbReference type="PANTHER" id="PTHR34597">
    <property type="entry name" value="SLR1661 PROTEIN"/>
    <property type="match status" value="1"/>
</dbReference>
<keyword evidence="3" id="KW-0998">Cell outer membrane</keyword>
<feature type="domain" description="Haemolysin activator HlyB C-terminal" evidence="4">
    <location>
        <begin position="152"/>
        <end position="471"/>
    </location>
</feature>
<organism evidence="7 8">
    <name type="scientific">Sphingomonas trueperi</name>
    <dbReference type="NCBI Taxonomy" id="53317"/>
    <lineage>
        <taxon>Bacteria</taxon>
        <taxon>Pseudomonadati</taxon>
        <taxon>Pseudomonadota</taxon>
        <taxon>Alphaproteobacteria</taxon>
        <taxon>Sphingomonadales</taxon>
        <taxon>Sphingomonadaceae</taxon>
        <taxon>Sphingomonas</taxon>
    </lineage>
</organism>
<evidence type="ECO:0000259" key="5">
    <source>
        <dbReference type="Pfam" id="PF08479"/>
    </source>
</evidence>
<keyword evidence="1" id="KW-0472">Membrane</keyword>
<dbReference type="GO" id="GO:0046819">
    <property type="term" value="P:protein secretion by the type V secretion system"/>
    <property type="evidence" value="ECO:0007669"/>
    <property type="project" value="TreeGrafter"/>
</dbReference>
<reference evidence="7 8" key="1">
    <citation type="submission" date="2020-03" db="EMBL/GenBank/DDBJ databases">
        <title>Genomic Encyclopedia of Type Strains, Phase IV (KMG-IV): sequencing the most valuable type-strain genomes for metagenomic binning, comparative biology and taxonomic classification.</title>
        <authorList>
            <person name="Goeker M."/>
        </authorList>
    </citation>
    <scope>NUCLEOTIDE SEQUENCE [LARGE SCALE GENOMIC DNA]</scope>
    <source>
        <strain evidence="7 8">DSM 7225</strain>
    </source>
</reference>
<dbReference type="Pfam" id="PF03865">
    <property type="entry name" value="ShlB"/>
    <property type="match status" value="1"/>
</dbReference>
<keyword evidence="1" id="KW-1134">Transmembrane beta strand</keyword>
<gene>
    <name evidence="7" type="ORF">GGR89_004101</name>
</gene>
<dbReference type="Pfam" id="PF08479">
    <property type="entry name" value="POTRA_2"/>
    <property type="match status" value="1"/>
</dbReference>
<protein>
    <submittedName>
        <fullName evidence="7">Hemolysin activation/secretion protein</fullName>
    </submittedName>
</protein>
<feature type="domain" description="Polypeptide-transport-associated ShlB-type" evidence="5">
    <location>
        <begin position="16"/>
        <end position="90"/>
    </location>
</feature>
<dbReference type="GO" id="GO:0098046">
    <property type="term" value="C:type V protein secretion system complex"/>
    <property type="evidence" value="ECO:0007669"/>
    <property type="project" value="TreeGrafter"/>
</dbReference>
<dbReference type="Gene3D" id="2.40.160.50">
    <property type="entry name" value="membrane protein fhac: a member of the omp85/tpsb transporter family"/>
    <property type="match status" value="1"/>
</dbReference>
<dbReference type="RefSeq" id="WP_167713061.1">
    <property type="nucleotide sequence ID" value="NZ_BAAADY010000036.1"/>
</dbReference>
<sequence>MDSQTAPVADDGACVAVRDVRLAGASHYRAGTFEGVLATLRGDCVTTGAIDGVLRAITDRYVHDGFVTSRAVVGPQDLKSGILTITVIEGRLGGLKDKGSGKHYGSGEIAAAFPARPGDRLNLRALEQGVDQLGRMAKGDPKIDIAPGETPGTSTVLITRQPLWRWIRPSISINNEGAASTGRWQATKSLDMDSLLGIADSWSLYHQGAASDDGERRNLAYGGFVSLPHGWWTLSLSSGFSSYRSVLSGNGLRFATRGRTYTGAATLERMVFRDAKTKLSLTGGLALLDTRNFVQGIALQSSSYRIVTGTLGARWQRRLARTQLSLSSGYDQGLGLLDAHTVDTGPGGATGRYHRVTLDAAAQTPLTIGPSRLTNTLVLRGQWGFDNLFPANRFSLGGSSTVRGFRDDGISGRTGASLREQLGFGIVDVLKAEPHLATSLSGYLAYDVGGIRPVAGDPFERGLLQSMSAGLMARSRHVQAELTVAVPVTAPAWVRHPQALFSSSIRILL</sequence>
<comment type="caution">
    <text evidence="7">The sequence shown here is derived from an EMBL/GenBank/DDBJ whole genome shotgun (WGS) entry which is preliminary data.</text>
</comment>
<evidence type="ECO:0000259" key="6">
    <source>
        <dbReference type="Pfam" id="PF17287"/>
    </source>
</evidence>
<evidence type="ECO:0000256" key="2">
    <source>
        <dbReference type="ARBA" id="ARBA00022692"/>
    </source>
</evidence>
<name>A0A7X5Y4T4_9SPHN</name>
<dbReference type="Gene3D" id="3.10.20.310">
    <property type="entry name" value="membrane protein fhac"/>
    <property type="match status" value="1"/>
</dbReference>
<dbReference type="Pfam" id="PF17287">
    <property type="entry name" value="POTRA_3"/>
    <property type="match status" value="1"/>
</dbReference>
<dbReference type="InterPro" id="IPR035251">
    <property type="entry name" value="ShlB_POTRA"/>
</dbReference>
<dbReference type="InterPro" id="IPR051544">
    <property type="entry name" value="TPS_OM_transporter"/>
</dbReference>
<dbReference type="EMBL" id="JAATJB010000020">
    <property type="protein sequence ID" value="NJB99755.1"/>
    <property type="molecule type" value="Genomic_DNA"/>
</dbReference>
<keyword evidence="8" id="KW-1185">Reference proteome</keyword>
<feature type="domain" description="ShlB POTRA" evidence="6">
    <location>
        <begin position="107"/>
        <end position="147"/>
    </location>
</feature>
<dbReference type="PIRSF" id="PIRSF029745">
    <property type="entry name" value="FhaC"/>
    <property type="match status" value="1"/>
</dbReference>
<dbReference type="GO" id="GO:0008320">
    <property type="term" value="F:protein transmembrane transporter activity"/>
    <property type="evidence" value="ECO:0007669"/>
    <property type="project" value="TreeGrafter"/>
</dbReference>
<proteinExistence type="predicted"/>
<dbReference type="Proteomes" id="UP000531251">
    <property type="component" value="Unassembled WGS sequence"/>
</dbReference>
<dbReference type="PANTHER" id="PTHR34597:SF3">
    <property type="entry name" value="OUTER MEMBRANE TRANSPORTER CDIB"/>
    <property type="match status" value="1"/>
</dbReference>
<evidence type="ECO:0000313" key="7">
    <source>
        <dbReference type="EMBL" id="NJB99755.1"/>
    </source>
</evidence>
<evidence type="ECO:0000313" key="8">
    <source>
        <dbReference type="Proteomes" id="UP000531251"/>
    </source>
</evidence>
<dbReference type="InterPro" id="IPR013686">
    <property type="entry name" value="Polypept-transport_assoc_ShlB"/>
</dbReference>
<dbReference type="InterPro" id="IPR005565">
    <property type="entry name" value="Hemolysn_activator_HlyB_C"/>
</dbReference>